<dbReference type="SUPFAM" id="SSF53098">
    <property type="entry name" value="Ribonuclease H-like"/>
    <property type="match status" value="1"/>
</dbReference>
<dbReference type="PANTHER" id="PTHR42648:SF11">
    <property type="entry name" value="TRANSPOSON TY4-P GAG-POL POLYPROTEIN"/>
    <property type="match status" value="1"/>
</dbReference>
<keyword evidence="8" id="KW-0808">Transferase</keyword>
<dbReference type="PANTHER" id="PTHR42648">
    <property type="entry name" value="TRANSPOSASE, PUTATIVE-RELATED"/>
    <property type="match status" value="1"/>
</dbReference>
<evidence type="ECO:0000313" key="10">
    <source>
        <dbReference type="EMBL" id="OWZ24410.1"/>
    </source>
</evidence>
<comment type="caution">
    <text evidence="10">The sequence shown here is derived from an EMBL/GenBank/DDBJ whole genome shotgun (WGS) entry which is preliminary data.</text>
</comment>
<keyword evidence="7" id="KW-0695">RNA-directed DNA polymerase</keyword>
<evidence type="ECO:0000256" key="1">
    <source>
        <dbReference type="ARBA" id="ARBA00022722"/>
    </source>
</evidence>
<keyword evidence="1" id="KW-0540">Nuclease</keyword>
<evidence type="ECO:0000256" key="7">
    <source>
        <dbReference type="ARBA" id="ARBA00022918"/>
    </source>
</evidence>
<evidence type="ECO:0000256" key="4">
    <source>
        <dbReference type="ARBA" id="ARBA00022801"/>
    </source>
</evidence>
<evidence type="ECO:0000256" key="3">
    <source>
        <dbReference type="ARBA" id="ARBA00022759"/>
    </source>
</evidence>
<proteinExistence type="predicted"/>
<keyword evidence="8" id="KW-0239">DNA-directed DNA polymerase</keyword>
<evidence type="ECO:0000256" key="6">
    <source>
        <dbReference type="ARBA" id="ARBA00022908"/>
    </source>
</evidence>
<protein>
    <submittedName>
        <fullName evidence="10">Gag-pol Polyprotein</fullName>
    </submittedName>
</protein>
<reference evidence="11" key="1">
    <citation type="submission" date="2017-03" db="EMBL/GenBank/DDBJ databases">
        <title>Phytopthora megakarya and P. palmivora, two closely related causual agents of cacao black pod achieved similar genome size and gene model numbers by different mechanisms.</title>
        <authorList>
            <person name="Ali S."/>
            <person name="Shao J."/>
            <person name="Larry D.J."/>
            <person name="Kronmiller B."/>
            <person name="Shen D."/>
            <person name="Strem M.D."/>
            <person name="Melnick R.L."/>
            <person name="Guiltinan M.J."/>
            <person name="Tyler B.M."/>
            <person name="Meinhardt L.W."/>
            <person name="Bailey B.A."/>
        </authorList>
    </citation>
    <scope>NUCLEOTIDE SEQUENCE [LARGE SCALE GENOMIC DNA]</scope>
    <source>
        <strain evidence="11">zdho120</strain>
    </source>
</reference>
<dbReference type="InterPro" id="IPR039537">
    <property type="entry name" value="Retrotran_Ty1/copia-like"/>
</dbReference>
<dbReference type="GO" id="GO:0003887">
    <property type="term" value="F:DNA-directed DNA polymerase activity"/>
    <property type="evidence" value="ECO:0007669"/>
    <property type="project" value="UniProtKB-KW"/>
</dbReference>
<dbReference type="GO" id="GO:0046872">
    <property type="term" value="F:metal ion binding"/>
    <property type="evidence" value="ECO:0007669"/>
    <property type="project" value="UniProtKB-KW"/>
</dbReference>
<dbReference type="AlphaFoldDB" id="A0A225X599"/>
<dbReference type="EMBL" id="NBNE01000014">
    <property type="protein sequence ID" value="OWZ24410.1"/>
    <property type="molecule type" value="Genomic_DNA"/>
</dbReference>
<dbReference type="InterPro" id="IPR012337">
    <property type="entry name" value="RNaseH-like_sf"/>
</dbReference>
<keyword evidence="3" id="KW-0255">Endonuclease</keyword>
<dbReference type="GO" id="GO:0016787">
    <property type="term" value="F:hydrolase activity"/>
    <property type="evidence" value="ECO:0007669"/>
    <property type="project" value="UniProtKB-KW"/>
</dbReference>
<evidence type="ECO:0000313" key="11">
    <source>
        <dbReference type="Proteomes" id="UP000198211"/>
    </source>
</evidence>
<keyword evidence="4" id="KW-0378">Hydrolase</keyword>
<evidence type="ECO:0000256" key="8">
    <source>
        <dbReference type="ARBA" id="ARBA00022932"/>
    </source>
</evidence>
<accession>A0A225X599</accession>
<gene>
    <name evidence="10" type="ORF">PHMEG_000538</name>
</gene>
<dbReference type="GO" id="GO:0015074">
    <property type="term" value="P:DNA integration"/>
    <property type="evidence" value="ECO:0007669"/>
    <property type="project" value="UniProtKB-KW"/>
</dbReference>
<keyword evidence="9" id="KW-0233">DNA recombination</keyword>
<organism evidence="10 11">
    <name type="scientific">Phytophthora megakarya</name>
    <dbReference type="NCBI Taxonomy" id="4795"/>
    <lineage>
        <taxon>Eukaryota</taxon>
        <taxon>Sar</taxon>
        <taxon>Stramenopiles</taxon>
        <taxon>Oomycota</taxon>
        <taxon>Peronosporomycetes</taxon>
        <taxon>Peronosporales</taxon>
        <taxon>Peronosporaceae</taxon>
        <taxon>Phytophthora</taxon>
    </lineage>
</organism>
<dbReference type="STRING" id="4795.A0A225X599"/>
<dbReference type="GO" id="GO:0003964">
    <property type="term" value="F:RNA-directed DNA polymerase activity"/>
    <property type="evidence" value="ECO:0007669"/>
    <property type="project" value="UniProtKB-KW"/>
</dbReference>
<evidence type="ECO:0000256" key="2">
    <source>
        <dbReference type="ARBA" id="ARBA00022723"/>
    </source>
</evidence>
<dbReference type="OrthoDB" id="124315at2759"/>
<evidence type="ECO:0000256" key="5">
    <source>
        <dbReference type="ARBA" id="ARBA00022842"/>
    </source>
</evidence>
<keyword evidence="6" id="KW-0229">DNA integration</keyword>
<name>A0A225X599_9STRA</name>
<dbReference type="GO" id="GO:0006310">
    <property type="term" value="P:DNA recombination"/>
    <property type="evidence" value="ECO:0007669"/>
    <property type="project" value="UniProtKB-KW"/>
</dbReference>
<dbReference type="Proteomes" id="UP000198211">
    <property type="component" value="Unassembled WGS sequence"/>
</dbReference>
<sequence>MPSVRDKFVKVPKISVCLTIAEDTKYTQLQRAPSGKTDVTFATVEDANWRRNNYKLNKEVDKAAVHTRLVHIPYKRYEQLFSMTDVLPHRMGCIISDDVCEGCCVGKLRAETFGYTPRSSSRELMCNSRMYRDVMDPTKTKTPGSCKYVVTFFDDFSRHVIVHFMKMNSDFLSKFKICKAEIDSAMDKTAKLQRPCNGVEYIVRQFKSYHPVTSHTVRYEPK</sequence>
<keyword evidence="11" id="KW-1185">Reference proteome</keyword>
<dbReference type="GO" id="GO:0004519">
    <property type="term" value="F:endonuclease activity"/>
    <property type="evidence" value="ECO:0007669"/>
    <property type="project" value="UniProtKB-KW"/>
</dbReference>
<keyword evidence="2" id="KW-0479">Metal-binding</keyword>
<keyword evidence="8" id="KW-0548">Nucleotidyltransferase</keyword>
<evidence type="ECO:0000256" key="9">
    <source>
        <dbReference type="ARBA" id="ARBA00023172"/>
    </source>
</evidence>
<keyword evidence="5" id="KW-0460">Magnesium</keyword>